<dbReference type="AlphaFoldDB" id="A0A6J6EDU7"/>
<gene>
    <name evidence="2" type="ORF">UFOPK1726_00424</name>
</gene>
<accession>A0A6J6EDU7</accession>
<sequence length="267" mass="30543">MSEAAKESTDVSGRASITDSYPLLPIKRSTIPNKPTVSLVTATYNRRKFFPALIQMVKNQDYPLELIEWVILDDGSDKIGDLFVGLPWVKYHALEEKINIGTKRNILNRLATHEIVVNLDDDDYYPSTRVSEAVKKLTSSKKVAGGCTTLYVYFVDTKDIYCIGPFGDNHSTNGPLAYFNTYGRSHRYVENVTQAEEASFMENYTIPMAQFDPIKTMLVLAHKENTFDKRGFREKDNPIVKRTAMKLKNFVKEKSIRDFYEGLQREI</sequence>
<name>A0A6J6EDU7_9ZZZZ</name>
<evidence type="ECO:0000259" key="1">
    <source>
        <dbReference type="Pfam" id="PF00535"/>
    </source>
</evidence>
<feature type="domain" description="Glycosyltransferase 2-like" evidence="1">
    <location>
        <begin position="38"/>
        <end position="148"/>
    </location>
</feature>
<dbReference type="Pfam" id="PF00535">
    <property type="entry name" value="Glycos_transf_2"/>
    <property type="match status" value="1"/>
</dbReference>
<dbReference type="CDD" id="cd00761">
    <property type="entry name" value="Glyco_tranf_GTA_type"/>
    <property type="match status" value="1"/>
</dbReference>
<dbReference type="GO" id="GO:0016758">
    <property type="term" value="F:hexosyltransferase activity"/>
    <property type="evidence" value="ECO:0007669"/>
    <property type="project" value="UniProtKB-ARBA"/>
</dbReference>
<reference evidence="2" key="1">
    <citation type="submission" date="2020-05" db="EMBL/GenBank/DDBJ databases">
        <authorList>
            <person name="Chiriac C."/>
            <person name="Salcher M."/>
            <person name="Ghai R."/>
            <person name="Kavagutti S V."/>
        </authorList>
    </citation>
    <scope>NUCLEOTIDE SEQUENCE</scope>
</reference>
<dbReference type="InterPro" id="IPR029044">
    <property type="entry name" value="Nucleotide-diphossugar_trans"/>
</dbReference>
<dbReference type="SUPFAM" id="SSF53448">
    <property type="entry name" value="Nucleotide-diphospho-sugar transferases"/>
    <property type="match status" value="1"/>
</dbReference>
<dbReference type="Gene3D" id="3.90.550.10">
    <property type="entry name" value="Spore Coat Polysaccharide Biosynthesis Protein SpsA, Chain A"/>
    <property type="match status" value="1"/>
</dbReference>
<dbReference type="PANTHER" id="PTHR22916">
    <property type="entry name" value="GLYCOSYLTRANSFERASE"/>
    <property type="match status" value="1"/>
</dbReference>
<dbReference type="InterPro" id="IPR001173">
    <property type="entry name" value="Glyco_trans_2-like"/>
</dbReference>
<dbReference type="PANTHER" id="PTHR22916:SF3">
    <property type="entry name" value="UDP-GLCNAC:BETAGAL BETA-1,3-N-ACETYLGLUCOSAMINYLTRANSFERASE-LIKE PROTEIN 1"/>
    <property type="match status" value="1"/>
</dbReference>
<protein>
    <submittedName>
        <fullName evidence="2">Unannotated protein</fullName>
    </submittedName>
</protein>
<evidence type="ECO:0000313" key="2">
    <source>
        <dbReference type="EMBL" id="CAB4573385.1"/>
    </source>
</evidence>
<proteinExistence type="predicted"/>
<dbReference type="EMBL" id="CAEZTT010000034">
    <property type="protein sequence ID" value="CAB4573385.1"/>
    <property type="molecule type" value="Genomic_DNA"/>
</dbReference>
<organism evidence="2">
    <name type="scientific">freshwater metagenome</name>
    <dbReference type="NCBI Taxonomy" id="449393"/>
    <lineage>
        <taxon>unclassified sequences</taxon>
        <taxon>metagenomes</taxon>
        <taxon>ecological metagenomes</taxon>
    </lineage>
</organism>